<dbReference type="InterPro" id="IPR006599">
    <property type="entry name" value="CARP_motif"/>
</dbReference>
<dbReference type="InterPro" id="IPR036223">
    <property type="entry name" value="CAP_C_sf"/>
</dbReference>
<comment type="function">
    <text evidence="2">The N-terminal domain binds to adenylyl cyclase, thereby enabling adenylyl cyclase to be activated by upstream regulatory signals, such as Ras. The C-terminal domain is required for normal cellular morphology and growth control.</text>
</comment>
<dbReference type="InterPro" id="IPR013912">
    <property type="entry name" value="Adenylate_cyclase-assoc_CAP_C"/>
</dbReference>
<dbReference type="GO" id="GO:0008179">
    <property type="term" value="F:adenylate cyclase binding"/>
    <property type="evidence" value="ECO:0007669"/>
    <property type="project" value="TreeGrafter"/>
</dbReference>
<dbReference type="STRING" id="1664694.A0A0N1HYK1"/>
<sequence length="506" mass="54098">MASTGNNMHNLTTLIKRGAREWSAKSTAPGASTAVAAAVPEPAAAPTPPAEPLPRSIEEFDELIQSDVAAFVTASSKIGGLVEEQAKAVQSAFEAERTYLFVTTKAKQPTNQPPELMTELHRWTSTVDELREANRPSPLFKHLSAVSEGIVALGWIVEKRPADFVGDTLGGAQYYGNQVLKEYKEKDKSHVEYIQAYYKIFRSLVAYVKQNFQTGLSWNQKDGIDCLEALKQVQSGSATPKASAAGGPPPPPPPPLPNFDDNGIPAPPPPPPGAPASSGSGGDMGAVFDQINSGSSVTSRLKKVDKSEMTHKNPSLRATNAVPERTSSQSSSTSRGKSPMPAKKPDSLRTKRPGKKELEGNKWIIENFDNTGNEMIEVKAELNHSILISRCTKAVIKVDGKANAISIDNCANLSILIDSLVSSLDVIKSPKFAVQVNGVLPTILLDQLGTEIFSSKCSNINVVVPPSDEEGGDEGDSKEFAVPEQIRTIVKKGGKGLESEIVEHAG</sequence>
<feature type="compositionally biased region" description="Basic and acidic residues" evidence="4">
    <location>
        <begin position="302"/>
        <end position="311"/>
    </location>
</feature>
<protein>
    <recommendedName>
        <fullName evidence="3">Adenylyl cyclase-associated protein</fullName>
    </recommendedName>
</protein>
<dbReference type="InterPro" id="IPR053950">
    <property type="entry name" value="CAP_N"/>
</dbReference>
<dbReference type="Gene3D" id="2.160.20.70">
    <property type="match status" value="1"/>
</dbReference>
<dbReference type="EMBL" id="LFJN01000005">
    <property type="protein sequence ID" value="KPI43545.1"/>
    <property type="molecule type" value="Genomic_DNA"/>
</dbReference>
<gene>
    <name evidence="6" type="ORF">AB675_6673</name>
</gene>
<keyword evidence="7" id="KW-1185">Reference proteome</keyword>
<evidence type="ECO:0000313" key="6">
    <source>
        <dbReference type="EMBL" id="KPI43545.1"/>
    </source>
</evidence>
<evidence type="ECO:0000256" key="1">
    <source>
        <dbReference type="ARBA" id="ARBA00007659"/>
    </source>
</evidence>
<feature type="compositionally biased region" description="Polar residues" evidence="4">
    <location>
        <begin position="290"/>
        <end position="299"/>
    </location>
</feature>
<evidence type="ECO:0000256" key="4">
    <source>
        <dbReference type="SAM" id="MobiDB-lite"/>
    </source>
</evidence>
<dbReference type="InterPro" id="IPR036222">
    <property type="entry name" value="CAP_N_sf"/>
</dbReference>
<dbReference type="PANTHER" id="PTHR10652">
    <property type="entry name" value="ADENYLYL CYCLASE-ASSOCIATED PROTEIN"/>
    <property type="match status" value="1"/>
</dbReference>
<dbReference type="GO" id="GO:0005737">
    <property type="term" value="C:cytoplasm"/>
    <property type="evidence" value="ECO:0007669"/>
    <property type="project" value="TreeGrafter"/>
</dbReference>
<dbReference type="GO" id="GO:0003779">
    <property type="term" value="F:actin binding"/>
    <property type="evidence" value="ECO:0007669"/>
    <property type="project" value="InterPro"/>
</dbReference>
<dbReference type="InterPro" id="IPR016098">
    <property type="entry name" value="CAP/MinC_C"/>
</dbReference>
<dbReference type="GeneID" id="28738861"/>
<feature type="compositionally biased region" description="Pro residues" evidence="4">
    <location>
        <begin position="247"/>
        <end position="257"/>
    </location>
</feature>
<dbReference type="GO" id="GO:0007015">
    <property type="term" value="P:actin filament organization"/>
    <property type="evidence" value="ECO:0007669"/>
    <property type="project" value="TreeGrafter"/>
</dbReference>
<dbReference type="GO" id="GO:0019933">
    <property type="term" value="P:cAMP-mediated signaling"/>
    <property type="evidence" value="ECO:0007669"/>
    <property type="project" value="TreeGrafter"/>
</dbReference>
<dbReference type="Proteomes" id="UP000038010">
    <property type="component" value="Unassembled WGS sequence"/>
</dbReference>
<feature type="compositionally biased region" description="Low complexity" evidence="4">
    <location>
        <begin position="235"/>
        <end position="246"/>
    </location>
</feature>
<evidence type="ECO:0000256" key="2">
    <source>
        <dbReference type="ARBA" id="ARBA00054756"/>
    </source>
</evidence>
<organism evidence="6 7">
    <name type="scientific">Cyphellophora attinorum</name>
    <dbReference type="NCBI Taxonomy" id="1664694"/>
    <lineage>
        <taxon>Eukaryota</taxon>
        <taxon>Fungi</taxon>
        <taxon>Dikarya</taxon>
        <taxon>Ascomycota</taxon>
        <taxon>Pezizomycotina</taxon>
        <taxon>Eurotiomycetes</taxon>
        <taxon>Chaetothyriomycetidae</taxon>
        <taxon>Chaetothyriales</taxon>
        <taxon>Cyphellophoraceae</taxon>
        <taxon>Cyphellophora</taxon>
    </lineage>
</organism>
<dbReference type="PROSITE" id="PS51329">
    <property type="entry name" value="C_CAP_COFACTOR_C"/>
    <property type="match status" value="1"/>
</dbReference>
<dbReference type="SUPFAM" id="SSF69340">
    <property type="entry name" value="C-terminal domain of adenylylcyclase associated protein"/>
    <property type="match status" value="1"/>
</dbReference>
<evidence type="ECO:0000313" key="7">
    <source>
        <dbReference type="Proteomes" id="UP000038010"/>
    </source>
</evidence>
<dbReference type="SUPFAM" id="SSF101278">
    <property type="entry name" value="N-terminal domain of adenylylcyclase associated protein, CAP"/>
    <property type="match status" value="1"/>
</dbReference>
<reference evidence="6 7" key="1">
    <citation type="submission" date="2015-06" db="EMBL/GenBank/DDBJ databases">
        <title>Draft genome of the ant-associated black yeast Phialophora attae CBS 131958.</title>
        <authorList>
            <person name="Moreno L.F."/>
            <person name="Stielow B.J."/>
            <person name="de Hoog S."/>
            <person name="Vicente V.A."/>
            <person name="Weiss V.A."/>
            <person name="de Vries M."/>
            <person name="Cruz L.M."/>
            <person name="Souza E.M."/>
        </authorList>
    </citation>
    <scope>NUCLEOTIDE SEQUENCE [LARGE SCALE GENOMIC DNA]</scope>
    <source>
        <strain evidence="6 7">CBS 131958</strain>
    </source>
</reference>
<evidence type="ECO:0000256" key="3">
    <source>
        <dbReference type="ARBA" id="ARBA00072052"/>
    </source>
</evidence>
<dbReference type="SMART" id="SM00673">
    <property type="entry name" value="CARP"/>
    <property type="match status" value="1"/>
</dbReference>
<dbReference type="FunFam" id="1.25.40.330:FF:000001">
    <property type="entry name" value="Adenylyl cyclase-associated protein"/>
    <property type="match status" value="1"/>
</dbReference>
<dbReference type="OrthoDB" id="77251at2759"/>
<comment type="similarity">
    <text evidence="1">Belongs to the CAP family.</text>
</comment>
<dbReference type="Pfam" id="PF08603">
    <property type="entry name" value="CAP_C"/>
    <property type="match status" value="1"/>
</dbReference>
<proteinExistence type="inferred from homology"/>
<dbReference type="AlphaFoldDB" id="A0A0N1HYK1"/>
<name>A0A0N1HYK1_9EURO</name>
<dbReference type="InterPro" id="IPR017901">
    <property type="entry name" value="C-CAP_CF_C-like"/>
</dbReference>
<feature type="compositionally biased region" description="Pro residues" evidence="4">
    <location>
        <begin position="265"/>
        <end position="274"/>
    </location>
</feature>
<dbReference type="VEuPathDB" id="FungiDB:AB675_6673"/>
<dbReference type="RefSeq" id="XP_018003508.1">
    <property type="nucleotide sequence ID" value="XM_018146981.1"/>
</dbReference>
<accession>A0A0N1HYK1</accession>
<feature type="compositionally biased region" description="Basic and acidic residues" evidence="4">
    <location>
        <begin position="343"/>
        <end position="355"/>
    </location>
</feature>
<feature type="region of interest" description="Disordered" evidence="4">
    <location>
        <begin position="235"/>
        <end position="355"/>
    </location>
</feature>
<evidence type="ECO:0000259" key="5">
    <source>
        <dbReference type="PROSITE" id="PS51329"/>
    </source>
</evidence>
<dbReference type="PANTHER" id="PTHR10652:SF0">
    <property type="entry name" value="ADENYLYL CYCLASE-ASSOCIATED PROTEIN"/>
    <property type="match status" value="1"/>
</dbReference>
<dbReference type="Pfam" id="PF21938">
    <property type="entry name" value="CAP_N"/>
    <property type="match status" value="1"/>
</dbReference>
<dbReference type="InterPro" id="IPR001837">
    <property type="entry name" value="Adenylate_cyclase-assoc_CAP"/>
</dbReference>
<comment type="caution">
    <text evidence="6">The sequence shown here is derived from an EMBL/GenBank/DDBJ whole genome shotgun (WGS) entry which is preliminary data.</text>
</comment>
<dbReference type="Gene3D" id="1.25.40.330">
    <property type="entry name" value="Adenylate cyclase-associated CAP, N-terminal domain"/>
    <property type="match status" value="1"/>
</dbReference>
<feature type="domain" description="C-CAP/cofactor C-like" evidence="5">
    <location>
        <begin position="353"/>
        <end position="482"/>
    </location>
</feature>